<dbReference type="AlphaFoldDB" id="F9Y427"/>
<sequence>MSMLFDEVFYRKQTRLGLRATEEHFNTAGDAKGFDPTPYFSTSYYKARYPDWQAGGAQTAIEDMVNRMRRGEARQPHPLIDPAYYRETYPDLRSLNADAYFHFVKHGDHEQRSPSADFDAHFYANTYLLPEQPRPFLHYVTIGKALGYLPRPQIRSFDESRAASAAKTQGLKKPILILVHSAQATGVPILARDLALYFKAEGWDPVFFLMQAGPLLPFFEQIGPVFIGAEGWDPIGLRTGMPQMVPALITTAAAAHFGADLAAQGSPCVILIHEMAQYIHAQNLMPSLQDAQRAGATLIGSIPRQAAGLADALGALPTIQPGITLPQTTMQSFRDAQRQFGAAPMFIGAGTGEYRKGLDLFIDAARDITANLPDATFVWLGQLQQAGRIMVQQAQDDGIKLITPGFVSDSLAWYRAADAYLLTSRQDPGPTTVIQAAAVGTRFVGYAADIGLIGVADSLGTFITPGDQAGFVRAALAQAQANTPALRRATRKMVAQHTSFKTYGAAVLQRLTSRPASSAT</sequence>
<dbReference type="Proteomes" id="UP000000692">
    <property type="component" value="Chromosome"/>
</dbReference>
<dbReference type="PANTHER" id="PTHR12526">
    <property type="entry name" value="GLYCOSYLTRANSFERASE"/>
    <property type="match status" value="1"/>
</dbReference>
<dbReference type="HOGENOM" id="CLU_525597_0_0_5"/>
<dbReference type="RefSeq" id="WP_014537961.1">
    <property type="nucleotide sequence ID" value="NC_017384.1"/>
</dbReference>
<keyword evidence="2 3" id="KW-0808">Transferase</keyword>
<dbReference type="eggNOG" id="COG0438">
    <property type="taxonomic scope" value="Bacteria"/>
</dbReference>
<evidence type="ECO:0000313" key="3">
    <source>
        <dbReference type="EMBL" id="AEM41718.1"/>
    </source>
</evidence>
<dbReference type="GO" id="GO:0016757">
    <property type="term" value="F:glycosyltransferase activity"/>
    <property type="evidence" value="ECO:0007669"/>
    <property type="project" value="UniProtKB-KW"/>
</dbReference>
<evidence type="ECO:0000313" key="4">
    <source>
        <dbReference type="Proteomes" id="UP000000692"/>
    </source>
</evidence>
<dbReference type="PANTHER" id="PTHR12526:SF629">
    <property type="entry name" value="TEICHURONIC ACID BIOSYNTHESIS GLYCOSYLTRANSFERASE TUAH-RELATED"/>
    <property type="match status" value="1"/>
</dbReference>
<dbReference type="CDD" id="cd03811">
    <property type="entry name" value="GT4_GT28_WabH-like"/>
    <property type="match status" value="1"/>
</dbReference>
<dbReference type="Gene3D" id="3.40.50.2000">
    <property type="entry name" value="Glycogen Phosphorylase B"/>
    <property type="match status" value="1"/>
</dbReference>
<keyword evidence="1" id="KW-0328">Glycosyltransferase</keyword>
<evidence type="ECO:0000256" key="1">
    <source>
        <dbReference type="ARBA" id="ARBA00022676"/>
    </source>
</evidence>
<dbReference type="SUPFAM" id="SSF53756">
    <property type="entry name" value="UDP-Glycosyltransferase/glycogen phosphorylase"/>
    <property type="match status" value="1"/>
</dbReference>
<dbReference type="Pfam" id="PF13692">
    <property type="entry name" value="Glyco_trans_1_4"/>
    <property type="match status" value="1"/>
</dbReference>
<dbReference type="EMBL" id="CP002018">
    <property type="protein sequence ID" value="AEM41718.1"/>
    <property type="molecule type" value="Genomic_DNA"/>
</dbReference>
<keyword evidence="4" id="KW-1185">Reference proteome</keyword>
<name>F9Y427_KETVW</name>
<dbReference type="KEGG" id="kvl:KVU_1880"/>
<organism evidence="3 4">
    <name type="scientific">Ketogulonicigenium vulgare (strain WSH-001)</name>
    <dbReference type="NCBI Taxonomy" id="759362"/>
    <lineage>
        <taxon>Bacteria</taxon>
        <taxon>Pseudomonadati</taxon>
        <taxon>Pseudomonadota</taxon>
        <taxon>Alphaproteobacteria</taxon>
        <taxon>Rhodobacterales</taxon>
        <taxon>Roseobacteraceae</taxon>
        <taxon>Ketogulonicigenium</taxon>
    </lineage>
</organism>
<reference evidence="3 4" key="1">
    <citation type="journal article" date="2011" name="J. Bacteriol.">
        <title>Complete genome sequence of the industrial strain Ketogulonicigenium vulgare WSH-001.</title>
        <authorList>
            <person name="Liu L."/>
            <person name="Li Y."/>
            <person name="Zhang J."/>
            <person name="Zhou Z."/>
            <person name="Liu J."/>
            <person name="Li X."/>
            <person name="Zhou J."/>
            <person name="Du G."/>
            <person name="Wang L."/>
            <person name="Chen J."/>
        </authorList>
    </citation>
    <scope>NUCLEOTIDE SEQUENCE [LARGE SCALE GENOMIC DNA]</scope>
    <source>
        <strain evidence="3 4">WSH-001</strain>
    </source>
</reference>
<evidence type="ECO:0000256" key="2">
    <source>
        <dbReference type="ARBA" id="ARBA00022679"/>
    </source>
</evidence>
<protein>
    <submittedName>
        <fullName evidence="3">Glycosyl transferase family 2</fullName>
    </submittedName>
</protein>
<gene>
    <name evidence="3" type="ordered locus">KVU_1880</name>
</gene>
<dbReference type="OrthoDB" id="7527830at2"/>
<accession>F9Y427</accession>
<proteinExistence type="predicted"/>